<accession>A0AAV9H7Y4</accession>
<dbReference type="PANTHER" id="PTHR14625:SF3">
    <property type="entry name" value="MICROCEPHALIN"/>
    <property type="match status" value="1"/>
</dbReference>
<dbReference type="SMART" id="SM00384">
    <property type="entry name" value="AT_hook"/>
    <property type="match status" value="3"/>
</dbReference>
<dbReference type="EMBL" id="MU865183">
    <property type="protein sequence ID" value="KAK4456640.1"/>
    <property type="molecule type" value="Genomic_DNA"/>
</dbReference>
<dbReference type="Proteomes" id="UP001321749">
    <property type="component" value="Unassembled WGS sequence"/>
</dbReference>
<dbReference type="CDD" id="cd17716">
    <property type="entry name" value="BRCT_microcephalin_rpt1"/>
    <property type="match status" value="1"/>
</dbReference>
<feature type="compositionally biased region" description="Low complexity" evidence="1">
    <location>
        <begin position="618"/>
        <end position="632"/>
    </location>
</feature>
<feature type="compositionally biased region" description="Basic and acidic residues" evidence="1">
    <location>
        <begin position="187"/>
        <end position="196"/>
    </location>
</feature>
<feature type="compositionally biased region" description="Low complexity" evidence="1">
    <location>
        <begin position="858"/>
        <end position="872"/>
    </location>
</feature>
<dbReference type="PROSITE" id="PS50172">
    <property type="entry name" value="BRCT"/>
    <property type="match status" value="1"/>
</dbReference>
<feature type="compositionally biased region" description="Acidic residues" evidence="1">
    <location>
        <begin position="881"/>
        <end position="892"/>
    </location>
</feature>
<dbReference type="InterPro" id="IPR036420">
    <property type="entry name" value="BRCT_dom_sf"/>
</dbReference>
<reference evidence="3" key="2">
    <citation type="submission" date="2023-06" db="EMBL/GenBank/DDBJ databases">
        <authorList>
            <consortium name="Lawrence Berkeley National Laboratory"/>
            <person name="Mondo S.J."/>
            <person name="Hensen N."/>
            <person name="Bonometti L."/>
            <person name="Westerberg I."/>
            <person name="Brannstrom I.O."/>
            <person name="Guillou S."/>
            <person name="Cros-Aarteil S."/>
            <person name="Calhoun S."/>
            <person name="Haridas S."/>
            <person name="Kuo A."/>
            <person name="Pangilinan J."/>
            <person name="Riley R."/>
            <person name="Labutti K."/>
            <person name="Andreopoulos B."/>
            <person name="Lipzen A."/>
            <person name="Chen C."/>
            <person name="Yanf M."/>
            <person name="Daum C."/>
            <person name="Ng V."/>
            <person name="Clum A."/>
            <person name="Steindorff A."/>
            <person name="Ohm R."/>
            <person name="Martin F."/>
            <person name="Silar P."/>
            <person name="Natvig D."/>
            <person name="Lalanne C."/>
            <person name="Gautier V."/>
            <person name="Ament-Velasquez S.L."/>
            <person name="Kruys A."/>
            <person name="Hutchinson M.I."/>
            <person name="Powell A.J."/>
            <person name="Barry K."/>
            <person name="Miller A.N."/>
            <person name="Grigoriev I.V."/>
            <person name="Debuchy R."/>
            <person name="Gladieux P."/>
            <person name="Thoren M.H."/>
            <person name="Johannesson H."/>
        </authorList>
    </citation>
    <scope>NUCLEOTIDE SEQUENCE</scope>
    <source>
        <strain evidence="3">PSN324</strain>
    </source>
</reference>
<dbReference type="GO" id="GO:0000278">
    <property type="term" value="P:mitotic cell cycle"/>
    <property type="evidence" value="ECO:0007669"/>
    <property type="project" value="TreeGrafter"/>
</dbReference>
<name>A0AAV9H7Y4_9PEZI</name>
<dbReference type="InterPro" id="IPR001357">
    <property type="entry name" value="BRCT_dom"/>
</dbReference>
<feature type="compositionally biased region" description="Low complexity" evidence="1">
    <location>
        <begin position="14"/>
        <end position="58"/>
    </location>
</feature>
<feature type="region of interest" description="Disordered" evidence="1">
    <location>
        <begin position="831"/>
        <end position="902"/>
    </location>
</feature>
<dbReference type="InterPro" id="IPR017956">
    <property type="entry name" value="AT_hook_DNA-bd_motif"/>
</dbReference>
<feature type="compositionally biased region" description="Acidic residues" evidence="1">
    <location>
        <begin position="523"/>
        <end position="538"/>
    </location>
</feature>
<reference evidence="3" key="1">
    <citation type="journal article" date="2023" name="Mol. Phylogenet. Evol.">
        <title>Genome-scale phylogeny and comparative genomics of the fungal order Sordariales.</title>
        <authorList>
            <person name="Hensen N."/>
            <person name="Bonometti L."/>
            <person name="Westerberg I."/>
            <person name="Brannstrom I.O."/>
            <person name="Guillou S."/>
            <person name="Cros-Aarteil S."/>
            <person name="Calhoun S."/>
            <person name="Haridas S."/>
            <person name="Kuo A."/>
            <person name="Mondo S."/>
            <person name="Pangilinan J."/>
            <person name="Riley R."/>
            <person name="LaButti K."/>
            <person name="Andreopoulos B."/>
            <person name="Lipzen A."/>
            <person name="Chen C."/>
            <person name="Yan M."/>
            <person name="Daum C."/>
            <person name="Ng V."/>
            <person name="Clum A."/>
            <person name="Steindorff A."/>
            <person name="Ohm R.A."/>
            <person name="Martin F."/>
            <person name="Silar P."/>
            <person name="Natvig D.O."/>
            <person name="Lalanne C."/>
            <person name="Gautier V."/>
            <person name="Ament-Velasquez S.L."/>
            <person name="Kruys A."/>
            <person name="Hutchinson M.I."/>
            <person name="Powell A.J."/>
            <person name="Barry K."/>
            <person name="Miller A.N."/>
            <person name="Grigoriev I.V."/>
            <person name="Debuchy R."/>
            <person name="Gladieux P."/>
            <person name="Hiltunen Thoren M."/>
            <person name="Johannesson H."/>
        </authorList>
    </citation>
    <scope>NUCLEOTIDE SEQUENCE</scope>
    <source>
        <strain evidence="3">PSN324</strain>
    </source>
</reference>
<dbReference type="PRINTS" id="PR00929">
    <property type="entry name" value="ATHOOK"/>
</dbReference>
<feature type="compositionally biased region" description="Polar residues" evidence="1">
    <location>
        <begin position="568"/>
        <end position="580"/>
    </location>
</feature>
<dbReference type="GO" id="GO:0003677">
    <property type="term" value="F:DNA binding"/>
    <property type="evidence" value="ECO:0007669"/>
    <property type="project" value="InterPro"/>
</dbReference>
<feature type="region of interest" description="Disordered" evidence="1">
    <location>
        <begin position="568"/>
        <end position="687"/>
    </location>
</feature>
<protein>
    <recommendedName>
        <fullName evidence="2">BRCT domain-containing protein</fullName>
    </recommendedName>
</protein>
<feature type="compositionally biased region" description="Polar residues" evidence="1">
    <location>
        <begin position="300"/>
        <end position="310"/>
    </location>
</feature>
<feature type="region of interest" description="Disordered" evidence="1">
    <location>
        <begin position="421"/>
        <end position="449"/>
    </location>
</feature>
<evidence type="ECO:0000256" key="1">
    <source>
        <dbReference type="SAM" id="MobiDB-lite"/>
    </source>
</evidence>
<feature type="compositionally biased region" description="Low complexity" evidence="1">
    <location>
        <begin position="224"/>
        <end position="242"/>
    </location>
</feature>
<dbReference type="Pfam" id="PF02178">
    <property type="entry name" value="AT_hook"/>
    <property type="match status" value="2"/>
</dbReference>
<comment type="caution">
    <text evidence="3">The sequence shown here is derived from an EMBL/GenBank/DDBJ whole genome shotgun (WGS) entry which is preliminary data.</text>
</comment>
<dbReference type="Gene3D" id="3.40.50.10190">
    <property type="entry name" value="BRCT domain"/>
    <property type="match status" value="1"/>
</dbReference>
<dbReference type="PANTHER" id="PTHR14625">
    <property type="entry name" value="MICROCEPHALIN"/>
    <property type="match status" value="1"/>
</dbReference>
<dbReference type="AlphaFoldDB" id="A0AAV9H7Y4"/>
<gene>
    <name evidence="3" type="ORF">QBC42DRAFT_321971</name>
</gene>
<dbReference type="SUPFAM" id="SSF52113">
    <property type="entry name" value="BRCT domain"/>
    <property type="match status" value="1"/>
</dbReference>
<feature type="region of interest" description="Disordered" evidence="1">
    <location>
        <begin position="297"/>
        <end position="317"/>
    </location>
</feature>
<feature type="compositionally biased region" description="Low complexity" evidence="1">
    <location>
        <begin position="198"/>
        <end position="211"/>
    </location>
</feature>
<sequence>MPGPRSPLKRVTRARAAAKVVGPGTKTAKAVTAAAKAKAVHSAAASTSAPSTSTTTTTRPLKRKSPSDEDEAEDHEQPERKQAMLSSSIGSKPARGRGRPKKAETQPEPALPSSTRGRGRPKKADETATAAPAPVRPIKATRAKKTAPATEITVQPSQKTTRTRPAMAATAGTAARAPGRPALKKTVKFEEPEKENIAPAPAARASTKASTVAAGGLRGKPVRKAAGAATRTTRTTKASGAAENEDKPLPLSPKKVNQLSMNRSVESDDELAMDDKVPVGPLKKAPVKAVMGATKALKSSIDQKPSSSTVENDENALMGGAPEANLTLMLGTPAKRLPASPWKGSIKSAARRVEGLFGAPIPTIQEEGQASQVPVKMGLLNTPAKRHPLSIPISFGVTSGTQPSPSPFKFSLLSSPAKRSIMSPIKSLPPKIEEEEEEPRSPAPKPTLLASPVTVAVETADEAADVDAPADEDDEMIMVVEEEEEDEDEDNAMPDSPSRAPFPGRLSAVLPRHADPALPDNVVLEEGEDEEEMEEDSAETIIEEVEVEAVDGQGERMVLDLDSIEVKTYSSPASSPNTSPERPVKPPFGLREKDLNPYGDDTDSEEEATRQFVFTAGPATPSLPTSGTPSTSNQPTRSSARNAAKRMKVDSGLGFTPLASQLGQWTAGPSPLKTGISAPSPSPVSVPVDIAAHEDVPTPGAETTRSNFFEEEMLARPDAMQVEEEEAPVFQNEEIETPILEDVSFTEEDVALAAEANEMSLMEPEQIDDLVNTSNSNHDDTVSEASQEYGDENAIPVDSHVLPNDEDQALNIPPATPARVLRRREVHTVAKVPLKPADDSTPKSKLRKRHSISRVPVSRSTRSTTRNAAATSYEPTKGCEEDTVEEDEEEEGGSYIPPVTPDKEDIWAAMGTPARTPHKNLSPALLRGAVVFVDVYTSEGAEASGIFVELLNQMGARCIKDWKWNPDSSDSKIGITHVVYKDGGKRTLEKVRLSRGVVQCVGVSWVLE</sequence>
<evidence type="ECO:0000313" key="3">
    <source>
        <dbReference type="EMBL" id="KAK4456640.1"/>
    </source>
</evidence>
<organism evidence="3 4">
    <name type="scientific">Cladorrhinum samala</name>
    <dbReference type="NCBI Taxonomy" id="585594"/>
    <lineage>
        <taxon>Eukaryota</taxon>
        <taxon>Fungi</taxon>
        <taxon>Dikarya</taxon>
        <taxon>Ascomycota</taxon>
        <taxon>Pezizomycotina</taxon>
        <taxon>Sordariomycetes</taxon>
        <taxon>Sordariomycetidae</taxon>
        <taxon>Sordariales</taxon>
        <taxon>Podosporaceae</taxon>
        <taxon>Cladorrhinum</taxon>
    </lineage>
</organism>
<dbReference type="InterPro" id="IPR022047">
    <property type="entry name" value="Microcephalin-like"/>
</dbReference>
<feature type="domain" description="BRCT" evidence="2">
    <location>
        <begin position="921"/>
        <end position="1008"/>
    </location>
</feature>
<evidence type="ECO:0000313" key="4">
    <source>
        <dbReference type="Proteomes" id="UP001321749"/>
    </source>
</evidence>
<feature type="compositionally biased region" description="Acidic residues" evidence="1">
    <location>
        <begin position="482"/>
        <end position="492"/>
    </location>
</feature>
<feature type="compositionally biased region" description="Low complexity" evidence="1">
    <location>
        <begin position="163"/>
        <end position="181"/>
    </location>
</feature>
<feature type="region of interest" description="Disordered" evidence="1">
    <location>
        <begin position="1"/>
        <end position="278"/>
    </location>
</feature>
<evidence type="ECO:0000259" key="2">
    <source>
        <dbReference type="PROSITE" id="PS50172"/>
    </source>
</evidence>
<feature type="compositionally biased region" description="Polar residues" evidence="1">
    <location>
        <begin position="255"/>
        <end position="264"/>
    </location>
</feature>
<proteinExistence type="predicted"/>
<feature type="region of interest" description="Disordered" evidence="1">
    <location>
        <begin position="482"/>
        <end position="538"/>
    </location>
</feature>
<keyword evidence="4" id="KW-1185">Reference proteome</keyword>